<evidence type="ECO:0000313" key="9">
    <source>
        <dbReference type="Proteomes" id="UP000257055"/>
    </source>
</evidence>
<comment type="cofactor">
    <cofactor evidence="7">
        <name>Mg(2+)</name>
        <dbReference type="ChEBI" id="CHEBI:18420"/>
    </cofactor>
    <text evidence="7">Divalent metal ions. Mg(2+) is the most effective.</text>
</comment>
<dbReference type="FunFam" id="3.40.50.1000:FF:000053">
    <property type="entry name" value="TIGR01457 family HAD hydrolase"/>
    <property type="match status" value="1"/>
</dbReference>
<evidence type="ECO:0000256" key="1">
    <source>
        <dbReference type="ARBA" id="ARBA00006696"/>
    </source>
</evidence>
<dbReference type="CDD" id="cd07530">
    <property type="entry name" value="HAD_Pase_UmpH-like"/>
    <property type="match status" value="1"/>
</dbReference>
<dbReference type="GO" id="GO:0016791">
    <property type="term" value="F:phosphatase activity"/>
    <property type="evidence" value="ECO:0007669"/>
    <property type="project" value="TreeGrafter"/>
</dbReference>
<evidence type="ECO:0000256" key="2">
    <source>
        <dbReference type="ARBA" id="ARBA00022723"/>
    </source>
</evidence>
<dbReference type="PANTHER" id="PTHR19288">
    <property type="entry name" value="4-NITROPHENYLPHOSPHATASE-RELATED"/>
    <property type="match status" value="1"/>
</dbReference>
<organism evidence="8 9">
    <name type="scientific">Listeria kieliensis</name>
    <dbReference type="NCBI Taxonomy" id="1621700"/>
    <lineage>
        <taxon>Bacteria</taxon>
        <taxon>Bacillati</taxon>
        <taxon>Bacillota</taxon>
        <taxon>Bacilli</taxon>
        <taxon>Bacillales</taxon>
        <taxon>Listeriaceae</taxon>
        <taxon>Listeria</taxon>
    </lineage>
</organism>
<feature type="binding site" evidence="7">
    <location>
        <position position="10"/>
    </location>
    <ligand>
        <name>Mg(2+)</name>
        <dbReference type="ChEBI" id="CHEBI:18420"/>
    </ligand>
</feature>
<comment type="similarity">
    <text evidence="1">Belongs to the HAD-like hydrolase superfamily. NagD family.</text>
</comment>
<feature type="active site" description="Proton donor" evidence="5">
    <location>
        <position position="12"/>
    </location>
</feature>
<dbReference type="Proteomes" id="UP000257055">
    <property type="component" value="Unassembled WGS sequence"/>
</dbReference>
<dbReference type="PANTHER" id="PTHR19288:SF46">
    <property type="entry name" value="HALOACID DEHALOGENASE-LIKE HYDROLASE DOMAIN-CONTAINING PROTEIN 2"/>
    <property type="match status" value="1"/>
</dbReference>
<evidence type="ECO:0000256" key="6">
    <source>
        <dbReference type="PIRSR" id="PIRSR000915-2"/>
    </source>
</evidence>
<dbReference type="GO" id="GO:0005737">
    <property type="term" value="C:cytoplasm"/>
    <property type="evidence" value="ECO:0007669"/>
    <property type="project" value="TreeGrafter"/>
</dbReference>
<dbReference type="SUPFAM" id="SSF56784">
    <property type="entry name" value="HAD-like"/>
    <property type="match status" value="1"/>
</dbReference>
<keyword evidence="4 7" id="KW-0460">Magnesium</keyword>
<evidence type="ECO:0000256" key="4">
    <source>
        <dbReference type="ARBA" id="ARBA00022842"/>
    </source>
</evidence>
<dbReference type="Pfam" id="PF13344">
    <property type="entry name" value="Hydrolase_6"/>
    <property type="match status" value="1"/>
</dbReference>
<evidence type="ECO:0000313" key="8">
    <source>
        <dbReference type="EMBL" id="RDW99455.1"/>
    </source>
</evidence>
<feature type="binding site" evidence="7">
    <location>
        <position position="206"/>
    </location>
    <ligand>
        <name>Mg(2+)</name>
        <dbReference type="ChEBI" id="CHEBI:18420"/>
    </ligand>
</feature>
<accession>A0A3D8TNR9</accession>
<dbReference type="InterPro" id="IPR006357">
    <property type="entry name" value="HAD-SF_hydro_IIA"/>
</dbReference>
<dbReference type="AlphaFoldDB" id="A0A3D8TNR9"/>
<proteinExistence type="inferred from homology"/>
<dbReference type="NCBIfam" id="TIGR01457">
    <property type="entry name" value="HAD-SF-IIA-hyp2"/>
    <property type="match status" value="1"/>
</dbReference>
<keyword evidence="3 8" id="KW-0378">Hydrolase</keyword>
<comment type="caution">
    <text evidence="8">The sequence shown here is derived from an EMBL/GenBank/DDBJ whole genome shotgun (WGS) entry which is preliminary data.</text>
</comment>
<feature type="binding site" evidence="6">
    <location>
        <position position="181"/>
    </location>
    <ligand>
        <name>substrate</name>
    </ligand>
</feature>
<reference evidence="9" key="1">
    <citation type="submission" date="2015-04" db="EMBL/GenBank/DDBJ databases">
        <authorList>
            <person name="Schardt J."/>
            <person name="Mueller-Herbst S."/>
            <person name="Scherer S."/>
            <person name="Huptas C."/>
        </authorList>
    </citation>
    <scope>NUCLEOTIDE SEQUENCE [LARGE SCALE GENOMIC DNA]</scope>
    <source>
        <strain evidence="9">Kiel-L1</strain>
    </source>
</reference>
<dbReference type="SFLD" id="SFLDG01129">
    <property type="entry name" value="C1.5:_HAD__Beta-PGM__Phosphata"/>
    <property type="match status" value="1"/>
</dbReference>
<dbReference type="GO" id="GO:0046872">
    <property type="term" value="F:metal ion binding"/>
    <property type="evidence" value="ECO:0007669"/>
    <property type="project" value="UniProtKB-KW"/>
</dbReference>
<evidence type="ECO:0000256" key="5">
    <source>
        <dbReference type="PIRSR" id="PIRSR000915-1"/>
    </source>
</evidence>
<dbReference type="EMBL" id="LARY01000003">
    <property type="protein sequence ID" value="RDW99455.1"/>
    <property type="molecule type" value="Genomic_DNA"/>
</dbReference>
<evidence type="ECO:0000256" key="7">
    <source>
        <dbReference type="PIRSR" id="PIRSR000915-3"/>
    </source>
</evidence>
<dbReference type="Pfam" id="PF13242">
    <property type="entry name" value="Hydrolase_like"/>
    <property type="match status" value="1"/>
</dbReference>
<dbReference type="Gene3D" id="3.40.50.1000">
    <property type="entry name" value="HAD superfamily/HAD-like"/>
    <property type="match status" value="2"/>
</dbReference>
<feature type="active site" description="Nucleophile" evidence="5">
    <location>
        <position position="10"/>
    </location>
</feature>
<dbReference type="RefSeq" id="WP_115753844.1">
    <property type="nucleotide sequence ID" value="NZ_LARY01000003.1"/>
</dbReference>
<keyword evidence="2 7" id="KW-0479">Metal-binding</keyword>
<gene>
    <name evidence="8" type="ORF">UR08_11535</name>
</gene>
<dbReference type="SFLD" id="SFLDG01139">
    <property type="entry name" value="C2.A:_Pyridoxal_Phosphate_Phos"/>
    <property type="match status" value="1"/>
</dbReference>
<feature type="binding site" evidence="7">
    <location>
        <position position="12"/>
    </location>
    <ligand>
        <name>Mg(2+)</name>
        <dbReference type="ChEBI" id="CHEBI:18420"/>
    </ligand>
</feature>
<name>A0A3D8TNR9_9LIST</name>
<evidence type="ECO:0000256" key="3">
    <source>
        <dbReference type="ARBA" id="ARBA00022801"/>
    </source>
</evidence>
<dbReference type="InterPro" id="IPR023214">
    <property type="entry name" value="HAD_sf"/>
</dbReference>
<dbReference type="SFLD" id="SFLDS00003">
    <property type="entry name" value="Haloacid_Dehalogenase"/>
    <property type="match status" value="1"/>
</dbReference>
<protein>
    <submittedName>
        <fullName evidence="8">HAD family hydrolase</fullName>
    </submittedName>
</protein>
<keyword evidence="9" id="KW-1185">Reference proteome</keyword>
<dbReference type="InterPro" id="IPR006354">
    <property type="entry name" value="HAD-SF_hydro_IIA_hyp1"/>
</dbReference>
<dbReference type="NCBIfam" id="TIGR01460">
    <property type="entry name" value="HAD-SF-IIA"/>
    <property type="match status" value="1"/>
</dbReference>
<sequence>MKKYQAYFIDLDGTMYHGDRVIPEAIPFIQKLNELEIPHLFVTNNSTKTAEQVAEKLNKMGILARPEDVFTSSEATVSYMLKQNQPKTVYPIGEVGLKQVLAENGFEINEENPQYVVVGMDMQLTYEKAAKAVLAIRRGATFISTNVDAAIPTERGLLPGNGSITALVSVASETKPVVIGKPERVIMDQALARLGVTKEEAIMVGDNYETDIAAGIHSGMDTLHVLTGFTTREALEKKAVQPTYVLNDLTEWEF</sequence>
<dbReference type="PIRSF" id="PIRSF000915">
    <property type="entry name" value="PGP-type_phosphatase"/>
    <property type="match status" value="1"/>
</dbReference>
<dbReference type="InterPro" id="IPR036412">
    <property type="entry name" value="HAD-like_sf"/>
</dbReference>